<dbReference type="PROSITE" id="PS50216">
    <property type="entry name" value="DHHC"/>
    <property type="match status" value="1"/>
</dbReference>
<feature type="domain" description="Palmitoyltransferase DHHC" evidence="9">
    <location>
        <begin position="172"/>
        <end position="297"/>
    </location>
</feature>
<feature type="transmembrane region" description="Helical" evidence="7">
    <location>
        <begin position="259"/>
        <end position="279"/>
    </location>
</feature>
<evidence type="ECO:0000256" key="4">
    <source>
        <dbReference type="ARBA" id="ARBA00022989"/>
    </source>
</evidence>
<dbReference type="Proteomes" id="UP000095280">
    <property type="component" value="Unplaced"/>
</dbReference>
<evidence type="ECO:0000313" key="10">
    <source>
        <dbReference type="Proteomes" id="UP000095280"/>
    </source>
</evidence>
<feature type="compositionally biased region" description="Polar residues" evidence="8">
    <location>
        <begin position="348"/>
        <end position="363"/>
    </location>
</feature>
<proteinExistence type="inferred from homology"/>
<comment type="domain">
    <text evidence="7">The DHHC domain is required for palmitoyltransferase activity.</text>
</comment>
<accession>A0A1I8HW99</accession>
<feature type="region of interest" description="Disordered" evidence="8">
    <location>
        <begin position="331"/>
        <end position="363"/>
    </location>
</feature>
<name>A0A1I8HW99_9PLAT</name>
<feature type="transmembrane region" description="Helical" evidence="7">
    <location>
        <begin position="214"/>
        <end position="238"/>
    </location>
</feature>
<evidence type="ECO:0000256" key="8">
    <source>
        <dbReference type="SAM" id="MobiDB-lite"/>
    </source>
</evidence>
<keyword evidence="6 7" id="KW-0012">Acyltransferase</keyword>
<comment type="catalytic activity">
    <reaction evidence="7">
        <text>L-cysteinyl-[protein] + hexadecanoyl-CoA = S-hexadecanoyl-L-cysteinyl-[protein] + CoA</text>
        <dbReference type="Rhea" id="RHEA:36683"/>
        <dbReference type="Rhea" id="RHEA-COMP:10131"/>
        <dbReference type="Rhea" id="RHEA-COMP:11032"/>
        <dbReference type="ChEBI" id="CHEBI:29950"/>
        <dbReference type="ChEBI" id="CHEBI:57287"/>
        <dbReference type="ChEBI" id="CHEBI:57379"/>
        <dbReference type="ChEBI" id="CHEBI:74151"/>
        <dbReference type="EC" id="2.3.1.225"/>
    </reaction>
</comment>
<evidence type="ECO:0000256" key="3">
    <source>
        <dbReference type="ARBA" id="ARBA00022692"/>
    </source>
</evidence>
<dbReference type="EC" id="2.3.1.225" evidence="7"/>
<keyword evidence="4 7" id="KW-1133">Transmembrane helix</keyword>
<evidence type="ECO:0000256" key="7">
    <source>
        <dbReference type="RuleBase" id="RU079119"/>
    </source>
</evidence>
<comment type="similarity">
    <text evidence="7">Belongs to the DHHC palmitoyltransferase family.</text>
</comment>
<dbReference type="Pfam" id="PF01529">
    <property type="entry name" value="DHHC"/>
    <property type="match status" value="1"/>
</dbReference>
<evidence type="ECO:0000256" key="6">
    <source>
        <dbReference type="ARBA" id="ARBA00023315"/>
    </source>
</evidence>
<organism evidence="10 11">
    <name type="scientific">Macrostomum lignano</name>
    <dbReference type="NCBI Taxonomy" id="282301"/>
    <lineage>
        <taxon>Eukaryota</taxon>
        <taxon>Metazoa</taxon>
        <taxon>Spiralia</taxon>
        <taxon>Lophotrochozoa</taxon>
        <taxon>Platyhelminthes</taxon>
        <taxon>Rhabditophora</taxon>
        <taxon>Macrostomorpha</taxon>
        <taxon>Macrostomida</taxon>
        <taxon>Macrostomidae</taxon>
        <taxon>Macrostomum</taxon>
    </lineage>
</organism>
<comment type="subcellular location">
    <subcellularLocation>
        <location evidence="1">Membrane</location>
        <topology evidence="1">Multi-pass membrane protein</topology>
    </subcellularLocation>
</comment>
<dbReference type="WBParaSite" id="maker-uti_cns_0008160-snap-gene-0.3-mRNA-1">
    <property type="protein sequence ID" value="maker-uti_cns_0008160-snap-gene-0.3-mRNA-1"/>
    <property type="gene ID" value="maker-uti_cns_0008160-snap-gene-0.3"/>
</dbReference>
<keyword evidence="2 7" id="KW-0808">Transferase</keyword>
<dbReference type="InterPro" id="IPR001594">
    <property type="entry name" value="Palmitoyltrfase_DHHC"/>
</dbReference>
<dbReference type="AlphaFoldDB" id="A0A1I8HW99"/>
<evidence type="ECO:0000259" key="9">
    <source>
        <dbReference type="Pfam" id="PF01529"/>
    </source>
</evidence>
<keyword evidence="3 7" id="KW-0812">Transmembrane</keyword>
<evidence type="ECO:0000256" key="2">
    <source>
        <dbReference type="ARBA" id="ARBA00022679"/>
    </source>
</evidence>
<dbReference type="InterPro" id="IPR039859">
    <property type="entry name" value="PFA4/ZDH16/20/ERF2-like"/>
</dbReference>
<evidence type="ECO:0000256" key="1">
    <source>
        <dbReference type="ARBA" id="ARBA00004141"/>
    </source>
</evidence>
<keyword evidence="5 7" id="KW-0472">Membrane</keyword>
<dbReference type="PANTHER" id="PTHR12246">
    <property type="entry name" value="PALMITOYLTRANSFERASE ZDHHC16"/>
    <property type="match status" value="1"/>
</dbReference>
<feature type="transmembrane region" description="Helical" evidence="7">
    <location>
        <begin position="87"/>
        <end position="108"/>
    </location>
</feature>
<evidence type="ECO:0000256" key="5">
    <source>
        <dbReference type="ARBA" id="ARBA00023136"/>
    </source>
</evidence>
<dbReference type="GO" id="GO:0019706">
    <property type="term" value="F:protein-cysteine S-palmitoyltransferase activity"/>
    <property type="evidence" value="ECO:0007669"/>
    <property type="project" value="UniProtKB-EC"/>
</dbReference>
<evidence type="ECO:0000313" key="11">
    <source>
        <dbReference type="WBParaSite" id="maker-uti_cns_0008160-snap-gene-0.3-mRNA-1"/>
    </source>
</evidence>
<reference evidence="11" key="1">
    <citation type="submission" date="2016-11" db="UniProtKB">
        <authorList>
            <consortium name="WormBaseParasite"/>
        </authorList>
    </citation>
    <scope>IDENTIFICATION</scope>
</reference>
<protein>
    <recommendedName>
        <fullName evidence="7">Palmitoyltransferase</fullName>
        <ecNumber evidence="7">2.3.1.225</ecNumber>
    </recommendedName>
</protein>
<feature type="transmembrane region" description="Helical" evidence="7">
    <location>
        <begin position="115"/>
        <end position="137"/>
    </location>
</feature>
<sequence length="363" mass="39627">MLQSADRPAADGSATAIVPLPDELPLELQSHSGEPQIVVKMASGRSGVAHLQQPPRTARLCWQPCSRLCGIQQFWFVQDACGITCAAFTWLLLLFAEAVLLFVVLIPAPSLAFKIVGAIVYHCLAFMAGCSHVRAVLTDPGTVPLNNDTKENLLRLAPAAGDGQQERVVYRCPRCSCIKPERAHHCSICRRCVRRMDHHCPWVNNCVGEGNQKFFILFTGYIALTSFFAIYLCIHEFIICIGTEWQACQNGPQPPVSTLLLFALVITGLVFGLFTVVMACSQLVSIVSDTTGIEQIKGERRGDAEAGGGGGSRLSGLQRVFGSPPSWRWLSPFHSPKPPAEQQQQQQLTSQPAAVNNFDNDNV</sequence>
<dbReference type="GO" id="GO:0016020">
    <property type="term" value="C:membrane"/>
    <property type="evidence" value="ECO:0007669"/>
    <property type="project" value="UniProtKB-SubCell"/>
</dbReference>
<keyword evidence="10" id="KW-1185">Reference proteome</keyword>